<sequence>MTQYACHQECDPNSVRSSKVAHDVEKSVKIYQEIYDEKARKTKQSSIYSFFKPVRHAVFVTPADPATAGPSTFASDSADDDVLSSSVHSAEDKESWMEAIKQVSERISDPPPDPSDRRFEIQEFSRVKQIHFKYSSDDGDDAPGLRGTKKKRKIVMLTFKLFENFDFLFLYKFSVIRLCTNFVYFKVLPVDFKEY</sequence>
<reference evidence="1 2" key="1">
    <citation type="submission" date="2019-05" db="EMBL/GenBank/DDBJ databases">
        <title>Another draft genome of Portunus trituberculatus and its Hox gene families provides insights of decapod evolution.</title>
        <authorList>
            <person name="Jeong J.-H."/>
            <person name="Song I."/>
            <person name="Kim S."/>
            <person name="Choi T."/>
            <person name="Kim D."/>
            <person name="Ryu S."/>
            <person name="Kim W."/>
        </authorList>
    </citation>
    <scope>NUCLEOTIDE SEQUENCE [LARGE SCALE GENOMIC DNA]</scope>
    <source>
        <tissue evidence="1">Muscle</tissue>
    </source>
</reference>
<name>A0A5B7F2E8_PORTR</name>
<evidence type="ECO:0000313" key="1">
    <source>
        <dbReference type="EMBL" id="MPC41550.1"/>
    </source>
</evidence>
<accession>A0A5B7F2E8</accession>
<comment type="caution">
    <text evidence="1">The sequence shown here is derived from an EMBL/GenBank/DDBJ whole genome shotgun (WGS) entry which is preliminary data.</text>
</comment>
<gene>
    <name evidence="1" type="ORF">E2C01_035149</name>
</gene>
<keyword evidence="2" id="KW-1185">Reference proteome</keyword>
<evidence type="ECO:0000313" key="2">
    <source>
        <dbReference type="Proteomes" id="UP000324222"/>
    </source>
</evidence>
<protein>
    <recommendedName>
        <fullName evidence="3">PH domain-containing protein</fullName>
    </recommendedName>
</protein>
<dbReference type="EMBL" id="VSRR010005101">
    <property type="protein sequence ID" value="MPC41550.1"/>
    <property type="molecule type" value="Genomic_DNA"/>
</dbReference>
<dbReference type="OrthoDB" id="63267at2759"/>
<organism evidence="1 2">
    <name type="scientific">Portunus trituberculatus</name>
    <name type="common">Swimming crab</name>
    <name type="synonym">Neptunus trituberculatus</name>
    <dbReference type="NCBI Taxonomy" id="210409"/>
    <lineage>
        <taxon>Eukaryota</taxon>
        <taxon>Metazoa</taxon>
        <taxon>Ecdysozoa</taxon>
        <taxon>Arthropoda</taxon>
        <taxon>Crustacea</taxon>
        <taxon>Multicrustacea</taxon>
        <taxon>Malacostraca</taxon>
        <taxon>Eumalacostraca</taxon>
        <taxon>Eucarida</taxon>
        <taxon>Decapoda</taxon>
        <taxon>Pleocyemata</taxon>
        <taxon>Brachyura</taxon>
        <taxon>Eubrachyura</taxon>
        <taxon>Portunoidea</taxon>
        <taxon>Portunidae</taxon>
        <taxon>Portuninae</taxon>
        <taxon>Portunus</taxon>
    </lineage>
</organism>
<proteinExistence type="predicted"/>
<evidence type="ECO:0008006" key="3">
    <source>
        <dbReference type="Google" id="ProtNLM"/>
    </source>
</evidence>
<dbReference type="AlphaFoldDB" id="A0A5B7F2E8"/>
<dbReference type="Proteomes" id="UP000324222">
    <property type="component" value="Unassembled WGS sequence"/>
</dbReference>